<dbReference type="Proteomes" id="UP000183832">
    <property type="component" value="Unassembled WGS sequence"/>
</dbReference>
<keyword evidence="3" id="KW-1185">Reference proteome</keyword>
<keyword evidence="1" id="KW-0732">Signal</keyword>
<gene>
    <name evidence="2" type="ORF">CLUMA_CG016039</name>
</gene>
<feature type="chain" id="PRO_5012498282" evidence="1">
    <location>
        <begin position="21"/>
        <end position="124"/>
    </location>
</feature>
<dbReference type="AlphaFoldDB" id="A0A1J1IRK7"/>
<organism evidence="2 3">
    <name type="scientific">Clunio marinus</name>
    <dbReference type="NCBI Taxonomy" id="568069"/>
    <lineage>
        <taxon>Eukaryota</taxon>
        <taxon>Metazoa</taxon>
        <taxon>Ecdysozoa</taxon>
        <taxon>Arthropoda</taxon>
        <taxon>Hexapoda</taxon>
        <taxon>Insecta</taxon>
        <taxon>Pterygota</taxon>
        <taxon>Neoptera</taxon>
        <taxon>Endopterygota</taxon>
        <taxon>Diptera</taxon>
        <taxon>Nematocera</taxon>
        <taxon>Chironomoidea</taxon>
        <taxon>Chironomidae</taxon>
        <taxon>Clunio</taxon>
    </lineage>
</organism>
<name>A0A1J1IRK7_9DIPT</name>
<reference evidence="2 3" key="1">
    <citation type="submission" date="2015-04" db="EMBL/GenBank/DDBJ databases">
        <authorList>
            <person name="Syromyatnikov M.Y."/>
            <person name="Popov V.N."/>
        </authorList>
    </citation>
    <scope>NUCLEOTIDE SEQUENCE [LARGE SCALE GENOMIC DNA]</scope>
</reference>
<feature type="signal peptide" evidence="1">
    <location>
        <begin position="1"/>
        <end position="20"/>
    </location>
</feature>
<sequence>MRFLCFCILLTFLVFHEVKTHFWHHSRPQGGIPANFPFIPGPQIPPFNSSFFNMLLKLSSFHLRRSIYSFICISLQCHSKDFQLLVDMELPEPQRIKTISVLTRPLRPLRKIKSKSLTMCEKNI</sequence>
<proteinExistence type="predicted"/>
<dbReference type="EMBL" id="CVRI01000058">
    <property type="protein sequence ID" value="CRL02877.1"/>
    <property type="molecule type" value="Genomic_DNA"/>
</dbReference>
<evidence type="ECO:0000313" key="2">
    <source>
        <dbReference type="EMBL" id="CRL02877.1"/>
    </source>
</evidence>
<evidence type="ECO:0000313" key="3">
    <source>
        <dbReference type="Proteomes" id="UP000183832"/>
    </source>
</evidence>
<protein>
    <submittedName>
        <fullName evidence="2">CLUMA_CG016039, isoform A</fullName>
    </submittedName>
</protein>
<accession>A0A1J1IRK7</accession>
<evidence type="ECO:0000256" key="1">
    <source>
        <dbReference type="SAM" id="SignalP"/>
    </source>
</evidence>